<evidence type="ECO:0000313" key="2">
    <source>
        <dbReference type="Proteomes" id="UP000253215"/>
    </source>
</evidence>
<comment type="caution">
    <text evidence="1">The sequence shown here is derived from an EMBL/GenBank/DDBJ whole genome shotgun (WGS) entry which is preliminary data.</text>
</comment>
<name>A0A368UD26_9STRE</name>
<reference evidence="1 2" key="1">
    <citation type="journal article" date="2018" name="Sci. Rep.">
        <title>Network-guided genomic and metagenomic analysis of the faecal microbiota of the critically endangered kakapo.</title>
        <authorList>
            <person name="Waite D.W."/>
            <person name="Dsouza M."/>
            <person name="Sekiguchi Y."/>
            <person name="Hugenholtz P."/>
            <person name="Taylor M.W."/>
        </authorList>
    </citation>
    <scope>NUCLEOTIDE SEQUENCE [LARGE SCALE GENOMIC DNA]</scope>
    <source>
        <strain evidence="1 2">BI02</strain>
    </source>
</reference>
<protein>
    <submittedName>
        <fullName evidence="1">Uncharacterized protein</fullName>
    </submittedName>
</protein>
<accession>A0A368UD26</accession>
<dbReference type="AlphaFoldDB" id="A0A368UD26"/>
<sequence>MRLKDILELGTYDLNPEARVEIFDMENFEEAIENNQFSQVYIPNNEDCEIYQYAFLVDDTILIAMKD</sequence>
<dbReference type="EMBL" id="NETH01000040">
    <property type="protein sequence ID" value="RCW16527.1"/>
    <property type="molecule type" value="Genomic_DNA"/>
</dbReference>
<organism evidence="1 2">
    <name type="scientific">Streptococcus gallolyticus</name>
    <dbReference type="NCBI Taxonomy" id="315405"/>
    <lineage>
        <taxon>Bacteria</taxon>
        <taxon>Bacillati</taxon>
        <taxon>Bacillota</taxon>
        <taxon>Bacilli</taxon>
        <taxon>Lactobacillales</taxon>
        <taxon>Streptococcaceae</taxon>
        <taxon>Streptococcus</taxon>
    </lineage>
</organism>
<dbReference type="Proteomes" id="UP000253215">
    <property type="component" value="Unassembled WGS sequence"/>
</dbReference>
<gene>
    <name evidence="1" type="ORF">CAC02_08095</name>
</gene>
<proteinExistence type="predicted"/>
<evidence type="ECO:0000313" key="1">
    <source>
        <dbReference type="EMBL" id="RCW16527.1"/>
    </source>
</evidence>